<reference evidence="1 2" key="1">
    <citation type="submission" date="2018-12" db="EMBL/GenBank/DDBJ databases">
        <authorList>
            <person name="Sun L."/>
            <person name="Chen Z."/>
        </authorList>
    </citation>
    <scope>NUCLEOTIDE SEQUENCE [LARGE SCALE GENOMIC DNA]</scope>
    <source>
        <strain evidence="1 2">DSM 15890</strain>
    </source>
</reference>
<dbReference type="Proteomes" id="UP000279446">
    <property type="component" value="Unassembled WGS sequence"/>
</dbReference>
<organism evidence="1 2">
    <name type="scientific">Paenibacillus anaericanus</name>
    <dbReference type="NCBI Taxonomy" id="170367"/>
    <lineage>
        <taxon>Bacteria</taxon>
        <taxon>Bacillati</taxon>
        <taxon>Bacillota</taxon>
        <taxon>Bacilli</taxon>
        <taxon>Bacillales</taxon>
        <taxon>Paenibacillaceae</taxon>
        <taxon>Paenibacillus</taxon>
    </lineage>
</organism>
<evidence type="ECO:0000313" key="1">
    <source>
        <dbReference type="EMBL" id="RUT42984.1"/>
    </source>
</evidence>
<keyword evidence="2" id="KW-1185">Reference proteome</keyword>
<dbReference type="EMBL" id="RZNY01000022">
    <property type="protein sequence ID" value="RUT42984.1"/>
    <property type="molecule type" value="Genomic_DNA"/>
</dbReference>
<evidence type="ECO:0000313" key="2">
    <source>
        <dbReference type="Proteomes" id="UP000279446"/>
    </source>
</evidence>
<dbReference type="AlphaFoldDB" id="A0A433Y450"/>
<sequence>MYMVPFMNSVASSGIKIYQTSAAYTPAELNITTRNPEMQADWIPVWEELGLPQPSTVARELVQKRVGQLENDIAEKSREGDRIANISSGEKNVFGKIAMERYMRQGQSTVVLMAIPSRGLHIDVKIYSPEINIEVRGRLLK</sequence>
<dbReference type="InterPro" id="IPR045527">
    <property type="entry name" value="DUF6470"/>
</dbReference>
<comment type="caution">
    <text evidence="1">The sequence shown here is derived from an EMBL/GenBank/DDBJ whole genome shotgun (WGS) entry which is preliminary data.</text>
</comment>
<gene>
    <name evidence="1" type="ORF">EJP82_21120</name>
</gene>
<accession>A0A433Y450</accession>
<proteinExistence type="predicted"/>
<protein>
    <submittedName>
        <fullName evidence="1">Uncharacterized protein</fullName>
    </submittedName>
</protein>
<name>A0A433Y450_9BACL</name>
<dbReference type="Pfam" id="PF20074">
    <property type="entry name" value="DUF6470"/>
    <property type="match status" value="1"/>
</dbReference>